<organism evidence="1 2">
    <name type="scientific">Thermoproteus tenax (strain ATCC 35583 / DSM 2078 / JCM 9277 / NBRC 100435 / Kra 1)</name>
    <dbReference type="NCBI Taxonomy" id="768679"/>
    <lineage>
        <taxon>Archaea</taxon>
        <taxon>Thermoproteota</taxon>
        <taxon>Thermoprotei</taxon>
        <taxon>Thermoproteales</taxon>
        <taxon>Thermoproteaceae</taxon>
        <taxon>Thermoproteus</taxon>
    </lineage>
</organism>
<sequence length="56" mass="6832">MEEGDLRLVIPAEGKSRWEWDDRRGAWREFAPPWRDYMPLFLPDGHFFLVKRERGL</sequence>
<dbReference type="EMBL" id="FN869859">
    <property type="protein sequence ID" value="CCC81878.1"/>
    <property type="molecule type" value="Genomic_DNA"/>
</dbReference>
<evidence type="ECO:0000313" key="1">
    <source>
        <dbReference type="EMBL" id="CCC81878.1"/>
    </source>
</evidence>
<dbReference type="HOGENOM" id="CLU_3003366_0_0_2"/>
<reference evidence="1 2" key="1">
    <citation type="journal article" date="2011" name="PLoS ONE">
        <title>The complete genome sequence of Thermoproteus tenax: a physiologically versatile member of the Crenarchaeota.</title>
        <authorList>
            <person name="Siebers B."/>
            <person name="Zaparty M."/>
            <person name="Raddatz G."/>
            <person name="Tjaden B."/>
            <person name="Albers S.V."/>
            <person name="Bell S.D."/>
            <person name="Blombach F."/>
            <person name="Kletzin A."/>
            <person name="Kyrpides N."/>
            <person name="Lanz C."/>
            <person name="Plagens A."/>
            <person name="Rampp M."/>
            <person name="Rosinus A."/>
            <person name="von Jan M."/>
            <person name="Makarova K.S."/>
            <person name="Klenk H.P."/>
            <person name="Schuster S.C."/>
            <person name="Hensel R."/>
        </authorList>
    </citation>
    <scope>NUCLEOTIDE SEQUENCE [LARGE SCALE GENOMIC DNA]</scope>
    <source>
        <strain evidence="2">ATCC 35583 / DSM 2078 / JCM 9277 / NBRC 100435 / Kra 1</strain>
    </source>
</reference>
<dbReference type="Proteomes" id="UP000002654">
    <property type="component" value="Chromosome"/>
</dbReference>
<evidence type="ECO:0000313" key="2">
    <source>
        <dbReference type="Proteomes" id="UP000002654"/>
    </source>
</evidence>
<dbReference type="AlphaFoldDB" id="G4RJY3"/>
<dbReference type="PATRIC" id="fig|768679.9.peg.1253"/>
<gene>
    <name evidence="1" type="ordered locus">TTX_1242</name>
</gene>
<keyword evidence="2" id="KW-1185">Reference proteome</keyword>
<name>G4RJY3_THETK</name>
<dbReference type="PaxDb" id="768679-TTX_1242"/>
<protein>
    <submittedName>
        <fullName evidence="1">Uncharacterized protein</fullName>
    </submittedName>
</protein>
<proteinExistence type="predicted"/>
<dbReference type="STRING" id="768679.TTX_1242"/>
<dbReference type="KEGG" id="ttn:TTX_1242"/>
<accession>G4RJY3</accession>